<evidence type="ECO:0000313" key="17">
    <source>
        <dbReference type="Proteomes" id="UP001054889"/>
    </source>
</evidence>
<dbReference type="Gene3D" id="1.25.40.270">
    <property type="entry name" value="Vacuolar protein sorting-associated protein vta1"/>
    <property type="match status" value="1"/>
</dbReference>
<reference evidence="16" key="1">
    <citation type="journal article" date="2018" name="DNA Res.">
        <title>Multiple hybrid de novo genome assembly of finger millet, an orphan allotetraploid crop.</title>
        <authorList>
            <person name="Hatakeyama M."/>
            <person name="Aluri S."/>
            <person name="Balachadran M.T."/>
            <person name="Sivarajan S.R."/>
            <person name="Patrignani A."/>
            <person name="Gruter S."/>
            <person name="Poveda L."/>
            <person name="Shimizu-Inatsugi R."/>
            <person name="Baeten J."/>
            <person name="Francoijs K.J."/>
            <person name="Nataraja K.N."/>
            <person name="Reddy Y.A.N."/>
            <person name="Phadnis S."/>
            <person name="Ravikumar R.L."/>
            <person name="Schlapbach R."/>
            <person name="Sreeman S.M."/>
            <person name="Shimizu K.K."/>
        </authorList>
    </citation>
    <scope>NUCLEOTIDE SEQUENCE</scope>
</reference>
<keyword evidence="5" id="KW-1003">Cell membrane</keyword>
<organism evidence="16 17">
    <name type="scientific">Eleusine coracana subsp. coracana</name>
    <dbReference type="NCBI Taxonomy" id="191504"/>
    <lineage>
        <taxon>Eukaryota</taxon>
        <taxon>Viridiplantae</taxon>
        <taxon>Streptophyta</taxon>
        <taxon>Embryophyta</taxon>
        <taxon>Tracheophyta</taxon>
        <taxon>Spermatophyta</taxon>
        <taxon>Magnoliopsida</taxon>
        <taxon>Liliopsida</taxon>
        <taxon>Poales</taxon>
        <taxon>Poaceae</taxon>
        <taxon>PACMAD clade</taxon>
        <taxon>Chloridoideae</taxon>
        <taxon>Cynodonteae</taxon>
        <taxon>Eleusininae</taxon>
        <taxon>Eleusine</taxon>
    </lineage>
</organism>
<evidence type="ECO:0000256" key="12">
    <source>
        <dbReference type="ARBA" id="ARBA00023316"/>
    </source>
</evidence>
<keyword evidence="8" id="KW-0812">Transmembrane</keyword>
<evidence type="ECO:0000256" key="14">
    <source>
        <dbReference type="ARBA" id="ARBA00047777"/>
    </source>
</evidence>
<evidence type="ECO:0000256" key="1">
    <source>
        <dbReference type="ARBA" id="ARBA00004141"/>
    </source>
</evidence>
<evidence type="ECO:0000256" key="8">
    <source>
        <dbReference type="ARBA" id="ARBA00022692"/>
    </source>
</evidence>
<comment type="catalytic activity">
    <reaction evidence="14">
        <text>[(1-&gt;3)-beta-D-glucosyl](n) + UDP-alpha-D-glucose = [(1-&gt;3)-beta-D-glucosyl](n+1) + UDP + H(+)</text>
        <dbReference type="Rhea" id="RHEA:21476"/>
        <dbReference type="Rhea" id="RHEA-COMP:11146"/>
        <dbReference type="Rhea" id="RHEA-COMP:14303"/>
        <dbReference type="ChEBI" id="CHEBI:15378"/>
        <dbReference type="ChEBI" id="CHEBI:37671"/>
        <dbReference type="ChEBI" id="CHEBI:58223"/>
        <dbReference type="ChEBI" id="CHEBI:58885"/>
        <dbReference type="EC" id="2.4.1.34"/>
    </reaction>
</comment>
<dbReference type="GO" id="GO:0032511">
    <property type="term" value="P:late endosome to vacuole transport via multivesicular body sorting pathway"/>
    <property type="evidence" value="ECO:0007669"/>
    <property type="project" value="InterPro"/>
</dbReference>
<dbReference type="Pfam" id="PF04652">
    <property type="entry name" value="Vta1"/>
    <property type="match status" value="1"/>
</dbReference>
<protein>
    <recommendedName>
        <fullName evidence="13">1,3-beta-glucan synthase</fullName>
        <ecNumber evidence="4">2.4.1.34</ecNumber>
    </recommendedName>
    <alternativeName>
        <fullName evidence="13">1,3-beta-glucan synthase</fullName>
    </alternativeName>
</protein>
<dbReference type="FunFam" id="1.25.40.270:FF:000002">
    <property type="entry name" value="callose synthase 3"/>
    <property type="match status" value="1"/>
</dbReference>
<keyword evidence="11" id="KW-0472">Membrane</keyword>
<keyword evidence="12" id="KW-0961">Cell wall biogenesis/degradation</keyword>
<dbReference type="GO" id="GO:0005771">
    <property type="term" value="C:multivesicular body"/>
    <property type="evidence" value="ECO:0007669"/>
    <property type="project" value="TreeGrafter"/>
</dbReference>
<keyword evidence="6" id="KW-0328">Glycosyltransferase</keyword>
<sequence length="248" mass="28114">MDPTATPAMDPMDELGGGKTLQGCWSRKIAAGMYEQASDVDDLEHVFNDTSAEPIKISYAVLKSITKNFGQVIGRGGFGVVYLVVQKFRELSTKAEIIPSSLVEIAPILHVANEVEEFNPRVAYRCRIYAFEKAHCLDPTSNGRGVREFKTALLQRLDREIDRIGGRTRPSDSREMQSFYHQYYKRYIQALENAADKVDRAKLAEAYQTAVVLFEVLEAANLFEPLQVDQEILEINKQIQENKKLYFP</sequence>
<dbReference type="AlphaFoldDB" id="A0AAV5CN69"/>
<gene>
    <name evidence="16" type="primary">ga17131</name>
    <name evidence="16" type="ORF">PR202_ga17131</name>
</gene>
<dbReference type="GO" id="GO:0005886">
    <property type="term" value="C:plasma membrane"/>
    <property type="evidence" value="ECO:0007669"/>
    <property type="project" value="UniProtKB-SubCell"/>
</dbReference>
<name>A0AAV5CN69_ELECO</name>
<dbReference type="InterPro" id="IPR023175">
    <property type="entry name" value="Vta1/CALS_N_sf"/>
</dbReference>
<evidence type="ECO:0000313" key="16">
    <source>
        <dbReference type="EMBL" id="GJM99983.1"/>
    </source>
</evidence>
<reference evidence="16" key="2">
    <citation type="submission" date="2021-12" db="EMBL/GenBank/DDBJ databases">
        <title>Resequencing data analysis of finger millet.</title>
        <authorList>
            <person name="Hatakeyama M."/>
            <person name="Aluri S."/>
            <person name="Balachadran M.T."/>
            <person name="Sivarajan S.R."/>
            <person name="Poveda L."/>
            <person name="Shimizu-Inatsugi R."/>
            <person name="Schlapbach R."/>
            <person name="Sreeman S.M."/>
            <person name="Shimizu K.K."/>
        </authorList>
    </citation>
    <scope>NUCLEOTIDE SEQUENCE</scope>
</reference>
<evidence type="ECO:0000256" key="2">
    <source>
        <dbReference type="ARBA" id="ARBA00004236"/>
    </source>
</evidence>
<dbReference type="EC" id="2.4.1.34" evidence="4"/>
<dbReference type="InterPro" id="IPR044538">
    <property type="entry name" value="Vta1-like"/>
</dbReference>
<evidence type="ECO:0000256" key="11">
    <source>
        <dbReference type="ARBA" id="ARBA00023136"/>
    </source>
</evidence>
<dbReference type="EMBL" id="BQKI01000008">
    <property type="protein sequence ID" value="GJM99983.1"/>
    <property type="molecule type" value="Genomic_DNA"/>
</dbReference>
<evidence type="ECO:0000256" key="3">
    <source>
        <dbReference type="ARBA" id="ARBA00009040"/>
    </source>
</evidence>
<keyword evidence="7" id="KW-0808">Transferase</keyword>
<keyword evidence="9" id="KW-0133">Cell shape</keyword>
<dbReference type="PANTHER" id="PTHR46009:SF1">
    <property type="entry name" value="VACUOLAR PROTEIN SORTING-ASSOCIATED PROTEIN VTA1 HOMOLOG"/>
    <property type="match status" value="1"/>
</dbReference>
<dbReference type="GO" id="GO:0003843">
    <property type="term" value="F:1,3-beta-D-glucan synthase activity"/>
    <property type="evidence" value="ECO:0007669"/>
    <property type="project" value="UniProtKB-EC"/>
</dbReference>
<evidence type="ECO:0000256" key="5">
    <source>
        <dbReference type="ARBA" id="ARBA00022475"/>
    </source>
</evidence>
<evidence type="ECO:0000256" key="7">
    <source>
        <dbReference type="ARBA" id="ARBA00022679"/>
    </source>
</evidence>
<dbReference type="GO" id="GO:0008360">
    <property type="term" value="P:regulation of cell shape"/>
    <property type="evidence" value="ECO:0007669"/>
    <property type="project" value="UniProtKB-KW"/>
</dbReference>
<comment type="subcellular location">
    <subcellularLocation>
        <location evidence="2">Cell membrane</location>
    </subcellularLocation>
    <subcellularLocation>
        <location evidence="1">Membrane</location>
        <topology evidence="1">Multi-pass membrane protein</topology>
    </subcellularLocation>
</comment>
<comment type="caution">
    <text evidence="16">The sequence shown here is derived from an EMBL/GenBank/DDBJ whole genome shotgun (WGS) entry which is preliminary data.</text>
</comment>
<feature type="domain" description="Vta1/callose synthase N-terminal" evidence="15">
    <location>
        <begin position="105"/>
        <end position="232"/>
    </location>
</feature>
<evidence type="ECO:0000259" key="15">
    <source>
        <dbReference type="Pfam" id="PF04652"/>
    </source>
</evidence>
<accession>A0AAV5CN69</accession>
<evidence type="ECO:0000256" key="10">
    <source>
        <dbReference type="ARBA" id="ARBA00022989"/>
    </source>
</evidence>
<proteinExistence type="inferred from homology"/>
<evidence type="ECO:0000256" key="6">
    <source>
        <dbReference type="ARBA" id="ARBA00022676"/>
    </source>
</evidence>
<dbReference type="Proteomes" id="UP001054889">
    <property type="component" value="Unassembled WGS sequence"/>
</dbReference>
<evidence type="ECO:0000256" key="4">
    <source>
        <dbReference type="ARBA" id="ARBA00012589"/>
    </source>
</evidence>
<keyword evidence="10" id="KW-1133">Transmembrane helix</keyword>
<dbReference type="PANTHER" id="PTHR46009">
    <property type="entry name" value="VACUOLAR PROTEIN SORTING-ASSOCIATED PROTEIN VTA1 HOMOLOG"/>
    <property type="match status" value="1"/>
</dbReference>
<evidence type="ECO:0000256" key="9">
    <source>
        <dbReference type="ARBA" id="ARBA00022960"/>
    </source>
</evidence>
<dbReference type="GO" id="GO:0071555">
    <property type="term" value="P:cell wall organization"/>
    <property type="evidence" value="ECO:0007669"/>
    <property type="project" value="UniProtKB-KW"/>
</dbReference>
<comment type="similarity">
    <text evidence="3">Belongs to the glycosyltransferase 48 family.</text>
</comment>
<dbReference type="InterPro" id="IPR039431">
    <property type="entry name" value="Vta1/CALS_N"/>
</dbReference>
<keyword evidence="17" id="KW-1185">Reference proteome</keyword>
<evidence type="ECO:0000256" key="13">
    <source>
        <dbReference type="ARBA" id="ARBA00032165"/>
    </source>
</evidence>